<dbReference type="InterPro" id="IPR051316">
    <property type="entry name" value="Zinc-reg_GTPase_activator"/>
</dbReference>
<keyword evidence="3" id="KW-1185">Reference proteome</keyword>
<dbReference type="AlphaFoldDB" id="A0A517DW63"/>
<reference evidence="2 3" key="1">
    <citation type="submission" date="2019-02" db="EMBL/GenBank/DDBJ databases">
        <title>Closed genome of Sporomusa termitida DSM 4440.</title>
        <authorList>
            <person name="Poehlein A."/>
            <person name="Daniel R."/>
        </authorList>
    </citation>
    <scope>NUCLEOTIDE SEQUENCE [LARGE SCALE GENOMIC DNA]</scope>
    <source>
        <strain evidence="2 3">DSM 4440</strain>
    </source>
</reference>
<dbReference type="EMBL" id="CP036259">
    <property type="protein sequence ID" value="QDR81577.1"/>
    <property type="molecule type" value="Genomic_DNA"/>
</dbReference>
<dbReference type="Gene3D" id="3.40.50.300">
    <property type="entry name" value="P-loop containing nucleotide triphosphate hydrolases"/>
    <property type="match status" value="1"/>
</dbReference>
<evidence type="ECO:0000313" key="3">
    <source>
        <dbReference type="Proteomes" id="UP000320776"/>
    </source>
</evidence>
<dbReference type="Pfam" id="PF02492">
    <property type="entry name" value="cobW"/>
    <property type="match status" value="1"/>
</dbReference>
<dbReference type="Proteomes" id="UP000320776">
    <property type="component" value="Chromosome"/>
</dbReference>
<name>A0A517DW63_9FIRM</name>
<dbReference type="OrthoDB" id="9808822at2"/>
<dbReference type="InterPro" id="IPR027417">
    <property type="entry name" value="P-loop_NTPase"/>
</dbReference>
<dbReference type="InterPro" id="IPR003495">
    <property type="entry name" value="CobW/HypB/UreG_nucleotide-bd"/>
</dbReference>
<dbReference type="PANTHER" id="PTHR13748:SF62">
    <property type="entry name" value="COBW DOMAIN-CONTAINING PROTEIN"/>
    <property type="match status" value="1"/>
</dbReference>
<organism evidence="2 3">
    <name type="scientific">Sporomusa termitida</name>
    <dbReference type="NCBI Taxonomy" id="2377"/>
    <lineage>
        <taxon>Bacteria</taxon>
        <taxon>Bacillati</taxon>
        <taxon>Bacillota</taxon>
        <taxon>Negativicutes</taxon>
        <taxon>Selenomonadales</taxon>
        <taxon>Sporomusaceae</taxon>
        <taxon>Sporomusa</taxon>
    </lineage>
</organism>
<sequence length="367" mass="39057">MKTKLILVGGFLGAGKTTLLGEAACRLSQAGKQVGLITNDQAAELVDTVLLEYTNALVSEVSGSCFCCNFPGFTAAIAYITEKEAVDVIIAEPVGSCTDLSATILQPLKDKFADTLRVAPLSVLVDPQQLIHLLDGRVAGLHPSAVYILRKQLEEADFIIINKADRLSPATAAALQKRTAAEWPWAKVYVISAKSGDGLENWLNDVLQSAAAGKRLAEVDYDIYAEGEAVLGWLNTTVHLQHQSADWDSYANQLLNALQQRLAELPAAVGHVKLLVKTGSGFVLGNITGPDNLITVRGSAGVGQAATMTLNARAQMEPESLQAIVLEEISKAGGSAVIAEFAALKCLKPGHPKPTYRYNQIIAQVAE</sequence>
<evidence type="ECO:0000313" key="2">
    <source>
        <dbReference type="EMBL" id="QDR81577.1"/>
    </source>
</evidence>
<feature type="domain" description="CobW/HypB/UreG nucleotide-binding" evidence="1">
    <location>
        <begin position="6"/>
        <end position="180"/>
    </location>
</feature>
<gene>
    <name evidence="2" type="ORF">SPTER_29630</name>
</gene>
<dbReference type="KEGG" id="sted:SPTER_29630"/>
<proteinExistence type="predicted"/>
<evidence type="ECO:0000259" key="1">
    <source>
        <dbReference type="Pfam" id="PF02492"/>
    </source>
</evidence>
<dbReference type="PANTHER" id="PTHR13748">
    <property type="entry name" value="COBW-RELATED"/>
    <property type="match status" value="1"/>
</dbReference>
<dbReference type="RefSeq" id="WP_144351054.1">
    <property type="nucleotide sequence ID" value="NZ_CP036259.1"/>
</dbReference>
<protein>
    <submittedName>
        <fullName evidence="2">CobW: cobalamin biosynthesis protein CobW</fullName>
    </submittedName>
</protein>
<accession>A0A517DW63</accession>
<dbReference type="GO" id="GO:0005737">
    <property type="term" value="C:cytoplasm"/>
    <property type="evidence" value="ECO:0007669"/>
    <property type="project" value="TreeGrafter"/>
</dbReference>
<dbReference type="SUPFAM" id="SSF52540">
    <property type="entry name" value="P-loop containing nucleoside triphosphate hydrolases"/>
    <property type="match status" value="1"/>
</dbReference>